<feature type="region of interest" description="Disordered" evidence="1">
    <location>
        <begin position="14"/>
        <end position="80"/>
    </location>
</feature>
<gene>
    <name evidence="2" type="ORF">LVIROSA_LOCUS19086</name>
</gene>
<reference evidence="2 3" key="1">
    <citation type="submission" date="2022-01" db="EMBL/GenBank/DDBJ databases">
        <authorList>
            <person name="Xiong W."/>
            <person name="Schranz E."/>
        </authorList>
    </citation>
    <scope>NUCLEOTIDE SEQUENCE [LARGE SCALE GENOMIC DNA]</scope>
</reference>
<accession>A0AAU9N810</accession>
<protein>
    <submittedName>
        <fullName evidence="2">Uncharacterized protein</fullName>
    </submittedName>
</protein>
<dbReference type="AlphaFoldDB" id="A0AAU9N810"/>
<sequence>MDVMLVALRESVEGAGSWSETSLPAKEHAVNGASDPTNIPTMIVAYEEEPTEDNDDTEPGYTPTEHPFEPEYTPADHFNSYPSDPVYPSVYTLAGLELLSLDYESDEDEEYIATSLEISPPCPLLRIDIS</sequence>
<evidence type="ECO:0000313" key="2">
    <source>
        <dbReference type="EMBL" id="CAH1432439.1"/>
    </source>
</evidence>
<organism evidence="2 3">
    <name type="scientific">Lactuca virosa</name>
    <dbReference type="NCBI Taxonomy" id="75947"/>
    <lineage>
        <taxon>Eukaryota</taxon>
        <taxon>Viridiplantae</taxon>
        <taxon>Streptophyta</taxon>
        <taxon>Embryophyta</taxon>
        <taxon>Tracheophyta</taxon>
        <taxon>Spermatophyta</taxon>
        <taxon>Magnoliopsida</taxon>
        <taxon>eudicotyledons</taxon>
        <taxon>Gunneridae</taxon>
        <taxon>Pentapetalae</taxon>
        <taxon>asterids</taxon>
        <taxon>campanulids</taxon>
        <taxon>Asterales</taxon>
        <taxon>Asteraceae</taxon>
        <taxon>Cichorioideae</taxon>
        <taxon>Cichorieae</taxon>
        <taxon>Lactucinae</taxon>
        <taxon>Lactuca</taxon>
    </lineage>
</organism>
<evidence type="ECO:0000313" key="3">
    <source>
        <dbReference type="Proteomes" id="UP001157418"/>
    </source>
</evidence>
<proteinExistence type="predicted"/>
<comment type="caution">
    <text evidence="2">The sequence shown here is derived from an EMBL/GenBank/DDBJ whole genome shotgun (WGS) entry which is preliminary data.</text>
</comment>
<feature type="compositionally biased region" description="Acidic residues" evidence="1">
    <location>
        <begin position="46"/>
        <end position="58"/>
    </location>
</feature>
<keyword evidence="3" id="KW-1185">Reference proteome</keyword>
<name>A0AAU9N810_9ASTR</name>
<evidence type="ECO:0000256" key="1">
    <source>
        <dbReference type="SAM" id="MobiDB-lite"/>
    </source>
</evidence>
<dbReference type="EMBL" id="CAKMRJ010003334">
    <property type="protein sequence ID" value="CAH1432439.1"/>
    <property type="molecule type" value="Genomic_DNA"/>
</dbReference>
<dbReference type="Proteomes" id="UP001157418">
    <property type="component" value="Unassembled WGS sequence"/>
</dbReference>